<organism evidence="3 4">
    <name type="scientific">Plasmodium vinckei vinckei</name>
    <dbReference type="NCBI Taxonomy" id="54757"/>
    <lineage>
        <taxon>Eukaryota</taxon>
        <taxon>Sar</taxon>
        <taxon>Alveolata</taxon>
        <taxon>Apicomplexa</taxon>
        <taxon>Aconoidasida</taxon>
        <taxon>Haemosporida</taxon>
        <taxon>Plasmodiidae</taxon>
        <taxon>Plasmodium</taxon>
        <taxon>Plasmodium (Vinckeia)</taxon>
    </lineage>
</organism>
<dbReference type="EMBL" id="LR215069">
    <property type="protein sequence ID" value="VEV58583.1"/>
    <property type="molecule type" value="Genomic_DNA"/>
</dbReference>
<protein>
    <recommendedName>
        <fullName evidence="5">Fam-c protein</fullName>
    </recommendedName>
</protein>
<keyword evidence="2" id="KW-0732">Signal</keyword>
<feature type="coiled-coil region" evidence="1">
    <location>
        <begin position="146"/>
        <end position="173"/>
    </location>
</feature>
<dbReference type="Proteomes" id="UP000290582">
    <property type="component" value="Chromosome PVVCY_13"/>
</dbReference>
<sequence>MKRGSIYFLLSIFFIFNCVKSSDVPLNELSDSGNFENDQETSFGATIVDQPVEEEAFDIFEDHAEMFSIVRENNEELENAEAGEVRDENRHVNDYNNIHSNIEKYRNFDNIDAENLQESLNDMMAAEGMDALLNLYFKHKEGKVEDKQLIEELKKLQSNKEALKAIKTFITENYNVIKRHNLLEEAQSLKNFESLAEASLRFINNMIDGDLDEDTE</sequence>
<evidence type="ECO:0000313" key="4">
    <source>
        <dbReference type="Proteomes" id="UP000290582"/>
    </source>
</evidence>
<accession>A0A449BYR6</accession>
<keyword evidence="1" id="KW-0175">Coiled coil</keyword>
<reference evidence="3 4" key="1">
    <citation type="submission" date="2019-01" db="EMBL/GenBank/DDBJ databases">
        <authorList>
            <person name="Ramaprasad A."/>
        </authorList>
    </citation>
    <scope>NUCLEOTIDE SEQUENCE [LARGE SCALE GENOMIC DNA]</scope>
</reference>
<feature type="chain" id="PRO_5019212286" description="Fam-c protein" evidence="2">
    <location>
        <begin position="22"/>
        <end position="216"/>
    </location>
</feature>
<name>A0A449BYR6_PLAVN</name>
<proteinExistence type="predicted"/>
<feature type="signal peptide" evidence="2">
    <location>
        <begin position="1"/>
        <end position="21"/>
    </location>
</feature>
<evidence type="ECO:0000256" key="1">
    <source>
        <dbReference type="SAM" id="Coils"/>
    </source>
</evidence>
<gene>
    <name evidence="3" type="ORF">PVVCY_1305200</name>
</gene>
<dbReference type="AlphaFoldDB" id="A0A449BYR6"/>
<dbReference type="RefSeq" id="XP_008622419.1">
    <property type="nucleotide sequence ID" value="XM_008624197.1"/>
</dbReference>
<dbReference type="OrthoDB" id="372453at2759"/>
<evidence type="ECO:0008006" key="5">
    <source>
        <dbReference type="Google" id="ProtNLM"/>
    </source>
</evidence>
<dbReference type="VEuPathDB" id="PlasmoDB:PVVCY_1305200"/>
<dbReference type="GeneID" id="19958715"/>
<dbReference type="KEGG" id="pvv:PVVCY_1305200"/>
<evidence type="ECO:0000313" key="3">
    <source>
        <dbReference type="EMBL" id="VEV58583.1"/>
    </source>
</evidence>
<evidence type="ECO:0000256" key="2">
    <source>
        <dbReference type="SAM" id="SignalP"/>
    </source>
</evidence>